<evidence type="ECO:0000313" key="3">
    <source>
        <dbReference type="EMBL" id="VTS02840.1"/>
    </source>
</evidence>
<keyword evidence="3" id="KW-0378">Hydrolase</keyword>
<dbReference type="Gene3D" id="2.120.10.30">
    <property type="entry name" value="TolB, C-terminal domain"/>
    <property type="match status" value="1"/>
</dbReference>
<dbReference type="AlphaFoldDB" id="A0A6P2DIJ6"/>
<dbReference type="EMBL" id="LR593886">
    <property type="protein sequence ID" value="VTS02840.1"/>
    <property type="molecule type" value="Genomic_DNA"/>
</dbReference>
<dbReference type="RefSeq" id="WP_162672854.1">
    <property type="nucleotide sequence ID" value="NZ_LR593886.1"/>
</dbReference>
<sequence length="366" mass="39517">MLTIRRVTLLITLALATPVVLSAIPTEAFVARPEAKTETAPATVAGDSYDDSAIWIHPTEAAKSLILGTNKKGGLHVFDADGKPLQIVNPTAHPNNVDVLYGFPLNGERVDLAVAGCREKGKACVRVWRIDATKRELVELTDGNGIAVFGAKKEPYGSCTYRSPKTGKFYFFVNEKSGGYEQHELTTTDGKLTAKLVRTFKLDSIAEGCVADEETGVLYAAEEKAGVWKLDAEPDANTDKTLIAKVGENGLTADVEGLAIYYAKNGGGYLIASSQGNNTFKLYTRTENRFVGTIDPKPGKLGSPTDTDGIAVTNRPTSAAFPNGVFVVQDGTARKDGQRFKLYAWEDIAGDRLVIDPNWNPRRKGD</sequence>
<dbReference type="SUPFAM" id="SSF50956">
    <property type="entry name" value="Thermostable phytase (3-phytase)"/>
    <property type="match status" value="1"/>
</dbReference>
<keyword evidence="4" id="KW-1185">Reference proteome</keyword>
<gene>
    <name evidence="3" type="ORF">SOIL9_73820</name>
</gene>
<feature type="chain" id="PRO_5026664518" description="BPP domain-containing protein" evidence="1">
    <location>
        <begin position="23"/>
        <end position="366"/>
    </location>
</feature>
<dbReference type="PROSITE" id="PS51662">
    <property type="entry name" value="BP_PHYTASE"/>
    <property type="match status" value="1"/>
</dbReference>
<dbReference type="InterPro" id="IPR003431">
    <property type="entry name" value="B-propeller_Phytase"/>
</dbReference>
<organism evidence="3 4">
    <name type="scientific">Gemmata massiliana</name>
    <dbReference type="NCBI Taxonomy" id="1210884"/>
    <lineage>
        <taxon>Bacteria</taxon>
        <taxon>Pseudomonadati</taxon>
        <taxon>Planctomycetota</taxon>
        <taxon>Planctomycetia</taxon>
        <taxon>Gemmatales</taxon>
        <taxon>Gemmataceae</taxon>
        <taxon>Gemmata</taxon>
    </lineage>
</organism>
<evidence type="ECO:0000313" key="4">
    <source>
        <dbReference type="Proteomes" id="UP000464178"/>
    </source>
</evidence>
<dbReference type="KEGG" id="gms:SOIL9_73820"/>
<dbReference type="GO" id="GO:0016158">
    <property type="term" value="F:inositol hexakisphosphate 3-phosphatase activity"/>
    <property type="evidence" value="ECO:0007669"/>
    <property type="project" value="InterPro"/>
</dbReference>
<feature type="signal peptide" evidence="1">
    <location>
        <begin position="1"/>
        <end position="22"/>
    </location>
</feature>
<evidence type="ECO:0000259" key="2">
    <source>
        <dbReference type="PROSITE" id="PS51662"/>
    </source>
</evidence>
<reference evidence="3 4" key="1">
    <citation type="submission" date="2019-05" db="EMBL/GenBank/DDBJ databases">
        <authorList>
            <consortium name="Science for Life Laboratories"/>
        </authorList>
    </citation>
    <scope>NUCLEOTIDE SEQUENCE [LARGE SCALE GENOMIC DNA]</scope>
    <source>
        <strain evidence="3">Soil9</strain>
    </source>
</reference>
<name>A0A6P2DIJ6_9BACT</name>
<dbReference type="Pfam" id="PF02333">
    <property type="entry name" value="Phytase"/>
    <property type="match status" value="1"/>
</dbReference>
<dbReference type="Proteomes" id="UP000464178">
    <property type="component" value="Chromosome"/>
</dbReference>
<proteinExistence type="predicted"/>
<feature type="domain" description="BPP" evidence="2">
    <location>
        <begin position="23"/>
        <end position="353"/>
    </location>
</feature>
<keyword evidence="1" id="KW-0732">Signal</keyword>
<protein>
    <recommendedName>
        <fullName evidence="2">BPP domain-containing protein</fullName>
    </recommendedName>
</protein>
<accession>A0A6P2DIJ6</accession>
<dbReference type="InterPro" id="IPR011042">
    <property type="entry name" value="6-blade_b-propeller_TolB-like"/>
</dbReference>
<evidence type="ECO:0000256" key="1">
    <source>
        <dbReference type="SAM" id="SignalP"/>
    </source>
</evidence>